<dbReference type="GO" id="GO:0005774">
    <property type="term" value="C:vacuolar membrane"/>
    <property type="evidence" value="ECO:0007669"/>
    <property type="project" value="UniProtKB-SubCell"/>
</dbReference>
<gene>
    <name evidence="8" type="ORF">HUJ06_009557</name>
</gene>
<dbReference type="PANTHER" id="PTHR31142">
    <property type="entry name" value="TOBAMOVIRUS MULTIPLICATION PROTEIN 1-LIKE ISOFORM X1"/>
    <property type="match status" value="1"/>
</dbReference>
<dbReference type="PANTHER" id="PTHR31142:SF1">
    <property type="entry name" value="TOBAMOVIRUS MULTIPLICATION PROTEIN 1"/>
    <property type="match status" value="1"/>
</dbReference>
<evidence type="ECO:0000256" key="4">
    <source>
        <dbReference type="ARBA" id="ARBA00022989"/>
    </source>
</evidence>
<evidence type="ECO:0000256" key="3">
    <source>
        <dbReference type="ARBA" id="ARBA00022692"/>
    </source>
</evidence>
<keyword evidence="4 6" id="KW-1133">Transmembrane helix</keyword>
<evidence type="ECO:0000313" key="8">
    <source>
        <dbReference type="EMBL" id="DAD30706.1"/>
    </source>
</evidence>
<keyword evidence="3 6" id="KW-0812">Transmembrane</keyword>
<comment type="caution">
    <text evidence="8">The sequence shown here is derived from an EMBL/GenBank/DDBJ whole genome shotgun (WGS) entry which is preliminary data.</text>
</comment>
<protein>
    <recommendedName>
        <fullName evidence="7">THH1/TOM1/TOM3 domain-containing protein</fullName>
    </recommendedName>
</protein>
<dbReference type="Proteomes" id="UP000607653">
    <property type="component" value="Unassembled WGS sequence"/>
</dbReference>
<name>A0A822YIF5_NELNU</name>
<dbReference type="InterPro" id="IPR009457">
    <property type="entry name" value="THH1/TOM1/TOM3_dom"/>
</dbReference>
<dbReference type="AlphaFoldDB" id="A0A822YIF5"/>
<dbReference type="EMBL" id="DUZY01000003">
    <property type="protein sequence ID" value="DAD30706.1"/>
    <property type="molecule type" value="Genomic_DNA"/>
</dbReference>
<evidence type="ECO:0000259" key="7">
    <source>
        <dbReference type="Pfam" id="PF06454"/>
    </source>
</evidence>
<comment type="subcellular location">
    <subcellularLocation>
        <location evidence="1">Vacuole membrane</location>
        <topology evidence="1">Multi-pass membrane protein</topology>
    </subcellularLocation>
</comment>
<evidence type="ECO:0000256" key="1">
    <source>
        <dbReference type="ARBA" id="ARBA00004128"/>
    </source>
</evidence>
<feature type="domain" description="THH1/TOM1/TOM3" evidence="7">
    <location>
        <begin position="6"/>
        <end position="56"/>
    </location>
</feature>
<evidence type="ECO:0000313" key="9">
    <source>
        <dbReference type="Proteomes" id="UP000607653"/>
    </source>
</evidence>
<dbReference type="Pfam" id="PF06454">
    <property type="entry name" value="THH1_TOM1-3_dom"/>
    <property type="match status" value="1"/>
</dbReference>
<feature type="transmembrane region" description="Helical" evidence="6">
    <location>
        <begin position="44"/>
        <end position="63"/>
    </location>
</feature>
<comment type="similarity">
    <text evidence="2">Belongs to the plant tobamovirus multiplication TOM1 protein family.</text>
</comment>
<proteinExistence type="inferred from homology"/>
<organism evidence="8 9">
    <name type="scientific">Nelumbo nucifera</name>
    <name type="common">Sacred lotus</name>
    <dbReference type="NCBI Taxonomy" id="4432"/>
    <lineage>
        <taxon>Eukaryota</taxon>
        <taxon>Viridiplantae</taxon>
        <taxon>Streptophyta</taxon>
        <taxon>Embryophyta</taxon>
        <taxon>Tracheophyta</taxon>
        <taxon>Spermatophyta</taxon>
        <taxon>Magnoliopsida</taxon>
        <taxon>Proteales</taxon>
        <taxon>Nelumbonaceae</taxon>
        <taxon>Nelumbo</taxon>
    </lineage>
</organism>
<evidence type="ECO:0000256" key="5">
    <source>
        <dbReference type="ARBA" id="ARBA00023136"/>
    </source>
</evidence>
<reference evidence="8 9" key="1">
    <citation type="journal article" date="2020" name="Mol. Biol. Evol.">
        <title>Distinct Expression and Methylation Patterns for Genes with Different Fates following a Single Whole-Genome Duplication in Flowering Plants.</title>
        <authorList>
            <person name="Shi T."/>
            <person name="Rahmani R.S."/>
            <person name="Gugger P.F."/>
            <person name="Wang M."/>
            <person name="Li H."/>
            <person name="Zhang Y."/>
            <person name="Li Z."/>
            <person name="Wang Q."/>
            <person name="Van de Peer Y."/>
            <person name="Marchal K."/>
            <person name="Chen J."/>
        </authorList>
    </citation>
    <scope>NUCLEOTIDE SEQUENCE [LARGE SCALE GENOMIC DNA]</scope>
    <source>
        <tissue evidence="8">Leaf</tissue>
    </source>
</reference>
<keyword evidence="9" id="KW-1185">Reference proteome</keyword>
<keyword evidence="5 6" id="KW-0472">Membrane</keyword>
<sequence>MHACFIFYPILSISISLSFLLYGGRLFFMLRCFPIESKGYRKKLHEVGFVTAIYVHLLSYKMLSGKY</sequence>
<feature type="transmembrane region" description="Helical" evidence="6">
    <location>
        <begin position="6"/>
        <end position="23"/>
    </location>
</feature>
<evidence type="ECO:0000256" key="6">
    <source>
        <dbReference type="SAM" id="Phobius"/>
    </source>
</evidence>
<accession>A0A822YIF5</accession>
<dbReference type="InterPro" id="IPR040226">
    <property type="entry name" value="THH1/TOM1/TOM3"/>
</dbReference>
<evidence type="ECO:0000256" key="2">
    <source>
        <dbReference type="ARBA" id="ARBA00006779"/>
    </source>
</evidence>